<feature type="domain" description="Glutamine amidotransferase type-2" evidence="9">
    <location>
        <begin position="2"/>
        <end position="251"/>
    </location>
</feature>
<evidence type="ECO:0000256" key="4">
    <source>
        <dbReference type="ARBA" id="ARBA00022741"/>
    </source>
</evidence>
<dbReference type="Proteomes" id="UP000192042">
    <property type="component" value="Chromosome I"/>
</dbReference>
<proteinExistence type="inferred from homology"/>
<dbReference type="Gene3D" id="3.60.20.10">
    <property type="entry name" value="Glutamine Phosphoribosylpyrophosphate, subunit 1, domain 1"/>
    <property type="match status" value="1"/>
</dbReference>
<keyword evidence="6" id="KW-0315">Glutamine amidotransferase</keyword>
<comment type="similarity">
    <text evidence="2">Belongs to the asparagine synthetase family.</text>
</comment>
<evidence type="ECO:0000259" key="9">
    <source>
        <dbReference type="PROSITE" id="PS51278"/>
    </source>
</evidence>
<dbReference type="InterPro" id="IPR033738">
    <property type="entry name" value="AsnB_N"/>
</dbReference>
<dbReference type="SUPFAM" id="SSF56235">
    <property type="entry name" value="N-terminal nucleophile aminohydrolases (Ntn hydrolases)"/>
    <property type="match status" value="1"/>
</dbReference>
<evidence type="ECO:0000256" key="5">
    <source>
        <dbReference type="ARBA" id="ARBA00022840"/>
    </source>
</evidence>
<organism evidence="10 11">
    <name type="scientific">Nitrospira japonica</name>
    <dbReference type="NCBI Taxonomy" id="1325564"/>
    <lineage>
        <taxon>Bacteria</taxon>
        <taxon>Pseudomonadati</taxon>
        <taxon>Nitrospirota</taxon>
        <taxon>Nitrospiria</taxon>
        <taxon>Nitrospirales</taxon>
        <taxon>Nitrospiraceae</taxon>
        <taxon>Nitrospira</taxon>
    </lineage>
</organism>
<dbReference type="PIRSF" id="PIRSF001589">
    <property type="entry name" value="Asn_synthetase_glu-h"/>
    <property type="match status" value="1"/>
</dbReference>
<dbReference type="EMBL" id="LT828648">
    <property type="protein sequence ID" value="SLM50301.1"/>
    <property type="molecule type" value="Genomic_DNA"/>
</dbReference>
<dbReference type="SUPFAM" id="SSF52402">
    <property type="entry name" value="Adenine nucleotide alpha hydrolases-like"/>
    <property type="match status" value="1"/>
</dbReference>
<dbReference type="Pfam" id="PF13537">
    <property type="entry name" value="GATase_7"/>
    <property type="match status" value="1"/>
</dbReference>
<feature type="binding site" evidence="8">
    <location>
        <position position="136"/>
    </location>
    <ligand>
        <name>L-glutamine</name>
        <dbReference type="ChEBI" id="CHEBI:58359"/>
    </ligand>
</feature>
<accession>A0A1W1IBM1</accession>
<dbReference type="RefSeq" id="WP_080888422.1">
    <property type="nucleotide sequence ID" value="NZ_LT828648.1"/>
</dbReference>
<dbReference type="GO" id="GO:0006529">
    <property type="term" value="P:asparagine biosynthetic process"/>
    <property type="evidence" value="ECO:0007669"/>
    <property type="project" value="InterPro"/>
</dbReference>
<evidence type="ECO:0000256" key="1">
    <source>
        <dbReference type="ARBA" id="ARBA00005187"/>
    </source>
</evidence>
<dbReference type="Pfam" id="PF00733">
    <property type="entry name" value="Asn_synthase"/>
    <property type="match status" value="1"/>
</dbReference>
<dbReference type="OrthoDB" id="9763290at2"/>
<sequence>MCGIAAIFASTPAPLEPLVRAMTDAVRHRGPDDEGVVAFSAGTMKAAASGGIDTPQAVYEMAVSYAPVRQNGFHRDVIAALGHRRLSILDVSAAGHQPMCTADGRFWVIHNGEIYNYLELRAELESLGHSFVSHTDTEVILASYRAWGEECLQRFNGMFAFVLVDREAGRVFAARDRFGVKPLYLWCSGQGLMAMASEIKQFTVLPEWSPSVNGQRAYDFLNWGLMDHTDETLFERVRQLRGGESLHCSIEELLAGPPIKRWYHLSPQPFDGDMKTAAERFLSLFTDAVRLRLRSDVPVGSCLSGGLDSSAIVCVMNELLRGNGAAVRQKTFSSCSTIDRFDERLYIDEVVRHTGAEGHSVYPRLVDLFQTADRLTWTQDEPFGSTSIYAQWHVFGLAAEHRVKVMLDGQGADEQLAGYHAYFSPYLGRLLREMRWSTLLTELRELNTIHGYPISWGAKQVMDNVLPEAARQRLRLWAGKSGRDASWLDMKRLGAVPLDPFAAAGAAKARTVQAMSRAQVGATSLPMLLHWEDRNSMAHSIEARVPFLDYRLVEFVLGLPDEYKIGNGMTKRVMREGLRATLPERVRTRRDKLGFATPEEVWMREEDPDLFRRAVHNAIDLSSGILGSDAAGLFEKIVTGRRSFSFVIWRLISFGIWMRTFAMRA</sequence>
<keyword evidence="10" id="KW-0436">Ligase</keyword>
<dbReference type="CDD" id="cd01991">
    <property type="entry name" value="Asn_synthase_B_C"/>
    <property type="match status" value="1"/>
</dbReference>
<dbReference type="InterPro" id="IPR029055">
    <property type="entry name" value="Ntn_hydrolases_N"/>
</dbReference>
<dbReference type="GO" id="GO:0005524">
    <property type="term" value="F:ATP binding"/>
    <property type="evidence" value="ECO:0007669"/>
    <property type="project" value="UniProtKB-KW"/>
</dbReference>
<dbReference type="NCBIfam" id="TIGR01536">
    <property type="entry name" value="asn_synth_AEB"/>
    <property type="match status" value="1"/>
</dbReference>
<evidence type="ECO:0000256" key="3">
    <source>
        <dbReference type="ARBA" id="ARBA00012737"/>
    </source>
</evidence>
<dbReference type="EC" id="6.3.5.4" evidence="3"/>
<comment type="catalytic activity">
    <reaction evidence="7">
        <text>L-aspartate + L-glutamine + ATP + H2O = L-asparagine + L-glutamate + AMP + diphosphate + H(+)</text>
        <dbReference type="Rhea" id="RHEA:12228"/>
        <dbReference type="ChEBI" id="CHEBI:15377"/>
        <dbReference type="ChEBI" id="CHEBI:15378"/>
        <dbReference type="ChEBI" id="CHEBI:29985"/>
        <dbReference type="ChEBI" id="CHEBI:29991"/>
        <dbReference type="ChEBI" id="CHEBI:30616"/>
        <dbReference type="ChEBI" id="CHEBI:33019"/>
        <dbReference type="ChEBI" id="CHEBI:58048"/>
        <dbReference type="ChEBI" id="CHEBI:58359"/>
        <dbReference type="ChEBI" id="CHEBI:456215"/>
        <dbReference type="EC" id="6.3.5.4"/>
    </reaction>
</comment>
<dbReference type="CDD" id="cd00712">
    <property type="entry name" value="AsnB"/>
    <property type="match status" value="1"/>
</dbReference>
<dbReference type="Gene3D" id="3.40.50.620">
    <property type="entry name" value="HUPs"/>
    <property type="match status" value="1"/>
</dbReference>
<dbReference type="KEGG" id="nja:NSJP_4134"/>
<evidence type="ECO:0000313" key="10">
    <source>
        <dbReference type="EMBL" id="SLM50301.1"/>
    </source>
</evidence>
<reference evidence="10 11" key="1">
    <citation type="submission" date="2017-03" db="EMBL/GenBank/DDBJ databases">
        <authorList>
            <person name="Afonso C.L."/>
            <person name="Miller P.J."/>
            <person name="Scott M.A."/>
            <person name="Spackman E."/>
            <person name="Goraichik I."/>
            <person name="Dimitrov K.M."/>
            <person name="Suarez D.L."/>
            <person name="Swayne D.E."/>
        </authorList>
    </citation>
    <scope>NUCLEOTIDE SEQUENCE [LARGE SCALE GENOMIC DNA]</scope>
    <source>
        <strain evidence="10">Genome sequencing of Nitrospira japonica strain NJ11</strain>
    </source>
</reference>
<dbReference type="PANTHER" id="PTHR43284:SF1">
    <property type="entry name" value="ASPARAGINE SYNTHETASE"/>
    <property type="match status" value="1"/>
</dbReference>
<dbReference type="InterPro" id="IPR017932">
    <property type="entry name" value="GATase_2_dom"/>
</dbReference>
<evidence type="ECO:0000256" key="7">
    <source>
        <dbReference type="ARBA" id="ARBA00048741"/>
    </source>
</evidence>
<gene>
    <name evidence="10" type="ORF">NSJP_4134</name>
</gene>
<dbReference type="InterPro" id="IPR014729">
    <property type="entry name" value="Rossmann-like_a/b/a_fold"/>
</dbReference>
<evidence type="ECO:0000256" key="8">
    <source>
        <dbReference type="PIRSR" id="PIRSR001589-2"/>
    </source>
</evidence>
<dbReference type="AlphaFoldDB" id="A0A1W1IBM1"/>
<protein>
    <recommendedName>
        <fullName evidence="3">asparagine synthase (glutamine-hydrolyzing)</fullName>
        <ecNumber evidence="3">6.3.5.4</ecNumber>
    </recommendedName>
</protein>
<dbReference type="PANTHER" id="PTHR43284">
    <property type="entry name" value="ASPARAGINE SYNTHETASE (GLUTAMINE-HYDROLYZING)"/>
    <property type="match status" value="1"/>
</dbReference>
<comment type="pathway">
    <text evidence="1">Amino-acid biosynthesis; L-asparagine biosynthesis; L-asparagine from L-aspartate (L-Gln route): step 1/1.</text>
</comment>
<keyword evidence="5 8" id="KW-0067">ATP-binding</keyword>
<dbReference type="GO" id="GO:0005829">
    <property type="term" value="C:cytosol"/>
    <property type="evidence" value="ECO:0007669"/>
    <property type="project" value="TreeGrafter"/>
</dbReference>
<name>A0A1W1IBM1_9BACT</name>
<dbReference type="InterPro" id="IPR051786">
    <property type="entry name" value="ASN_synthetase/amidase"/>
</dbReference>
<evidence type="ECO:0000256" key="6">
    <source>
        <dbReference type="ARBA" id="ARBA00022962"/>
    </source>
</evidence>
<dbReference type="STRING" id="1325564.NSJP_4134"/>
<dbReference type="InterPro" id="IPR006426">
    <property type="entry name" value="Asn_synth_AEB"/>
</dbReference>
<dbReference type="InterPro" id="IPR001962">
    <property type="entry name" value="Asn_synthase"/>
</dbReference>
<dbReference type="GO" id="GO:0004066">
    <property type="term" value="F:asparagine synthase (glutamine-hydrolyzing) activity"/>
    <property type="evidence" value="ECO:0007669"/>
    <property type="project" value="UniProtKB-EC"/>
</dbReference>
<evidence type="ECO:0000313" key="11">
    <source>
        <dbReference type="Proteomes" id="UP000192042"/>
    </source>
</evidence>
<keyword evidence="11" id="KW-1185">Reference proteome</keyword>
<evidence type="ECO:0000256" key="2">
    <source>
        <dbReference type="ARBA" id="ARBA00005752"/>
    </source>
</evidence>
<dbReference type="PROSITE" id="PS51278">
    <property type="entry name" value="GATASE_TYPE_2"/>
    <property type="match status" value="1"/>
</dbReference>
<keyword evidence="4 8" id="KW-0547">Nucleotide-binding</keyword>